<protein>
    <submittedName>
        <fullName evidence="1">Uncharacterized protein</fullName>
    </submittedName>
</protein>
<keyword evidence="2" id="KW-1185">Reference proteome</keyword>
<dbReference type="EMBL" id="BPLQ01015193">
    <property type="protein sequence ID" value="GIY86422.1"/>
    <property type="molecule type" value="Genomic_DNA"/>
</dbReference>
<sequence length="151" mass="17481">MLKPFSADAYNKKFKRINIIFKNKSNNCEESDDSCSVQSISKRKFNLSLLELKKFGGEIKDWLPFRGQLSKINTDPNIDEADKLQYLIHTTLPSTRAREDQKVKHPTLYVRIETPLRALEVATEKYAAMVFPLVESCLSEEVIRAWQRNNS</sequence>
<comment type="caution">
    <text evidence="1">The sequence shown here is derived from an EMBL/GenBank/DDBJ whole genome shotgun (WGS) entry which is preliminary data.</text>
</comment>
<evidence type="ECO:0000313" key="2">
    <source>
        <dbReference type="Proteomes" id="UP001054837"/>
    </source>
</evidence>
<organism evidence="1 2">
    <name type="scientific">Caerostris darwini</name>
    <dbReference type="NCBI Taxonomy" id="1538125"/>
    <lineage>
        <taxon>Eukaryota</taxon>
        <taxon>Metazoa</taxon>
        <taxon>Ecdysozoa</taxon>
        <taxon>Arthropoda</taxon>
        <taxon>Chelicerata</taxon>
        <taxon>Arachnida</taxon>
        <taxon>Araneae</taxon>
        <taxon>Araneomorphae</taxon>
        <taxon>Entelegynae</taxon>
        <taxon>Araneoidea</taxon>
        <taxon>Araneidae</taxon>
        <taxon>Caerostris</taxon>
    </lineage>
</organism>
<proteinExistence type="predicted"/>
<gene>
    <name evidence="1" type="ORF">CDAR_259291</name>
</gene>
<name>A0AAV4WU76_9ARAC</name>
<dbReference type="Proteomes" id="UP001054837">
    <property type="component" value="Unassembled WGS sequence"/>
</dbReference>
<reference evidence="1 2" key="1">
    <citation type="submission" date="2021-06" db="EMBL/GenBank/DDBJ databases">
        <title>Caerostris darwini draft genome.</title>
        <authorList>
            <person name="Kono N."/>
            <person name="Arakawa K."/>
        </authorList>
    </citation>
    <scope>NUCLEOTIDE SEQUENCE [LARGE SCALE GENOMIC DNA]</scope>
</reference>
<evidence type="ECO:0000313" key="1">
    <source>
        <dbReference type="EMBL" id="GIY86422.1"/>
    </source>
</evidence>
<accession>A0AAV4WU76</accession>
<dbReference type="AlphaFoldDB" id="A0AAV4WU76"/>